<dbReference type="CTD" id="32852"/>
<dbReference type="KEGG" id="ccal:108626963"/>
<evidence type="ECO:0000259" key="1">
    <source>
        <dbReference type="PROSITE" id="PS50897"/>
    </source>
</evidence>
<dbReference type="SMART" id="SM00667">
    <property type="entry name" value="LisH"/>
    <property type="match status" value="1"/>
</dbReference>
<dbReference type="RefSeq" id="XP_026671028.1">
    <property type="nucleotide sequence ID" value="XM_026815227.1"/>
</dbReference>
<evidence type="ECO:0000313" key="4">
    <source>
        <dbReference type="RefSeq" id="XP_026671028.1"/>
    </source>
</evidence>
<dbReference type="AlphaFoldDB" id="A0AAJ7J2S2"/>
<dbReference type="Pfam" id="PF08513">
    <property type="entry name" value="LisH"/>
    <property type="match status" value="1"/>
</dbReference>
<feature type="domain" description="CTLH" evidence="1">
    <location>
        <begin position="64"/>
        <end position="121"/>
    </location>
</feature>
<dbReference type="PROSITE" id="PS50896">
    <property type="entry name" value="LISH"/>
    <property type="match status" value="1"/>
</dbReference>
<dbReference type="PANTHER" id="PTHR12864">
    <property type="entry name" value="RAN BINDING PROTEIN 9-RELATED"/>
    <property type="match status" value="1"/>
</dbReference>
<name>A0AAJ7J2S2_9HYME</name>
<dbReference type="SMART" id="SM00757">
    <property type="entry name" value="CRA"/>
    <property type="match status" value="1"/>
</dbReference>
<dbReference type="InterPro" id="IPR050618">
    <property type="entry name" value="Ubq-SigPath_Reg"/>
</dbReference>
<dbReference type="InterPro" id="IPR024964">
    <property type="entry name" value="CTLH/CRA"/>
</dbReference>
<dbReference type="Proteomes" id="UP000694925">
    <property type="component" value="Unplaced"/>
</dbReference>
<accession>A0AAJ7J2S2</accession>
<dbReference type="InterPro" id="IPR006595">
    <property type="entry name" value="CTLH_C"/>
</dbReference>
<dbReference type="RefSeq" id="XP_017883445.1">
    <property type="nucleotide sequence ID" value="XM_018027956.2"/>
</dbReference>
<organism evidence="2 3">
    <name type="scientific">Ceratina calcarata</name>
    <dbReference type="NCBI Taxonomy" id="156304"/>
    <lineage>
        <taxon>Eukaryota</taxon>
        <taxon>Metazoa</taxon>
        <taxon>Ecdysozoa</taxon>
        <taxon>Arthropoda</taxon>
        <taxon>Hexapoda</taxon>
        <taxon>Insecta</taxon>
        <taxon>Pterygota</taxon>
        <taxon>Neoptera</taxon>
        <taxon>Endopterygota</taxon>
        <taxon>Hymenoptera</taxon>
        <taxon>Apocrita</taxon>
        <taxon>Aculeata</taxon>
        <taxon>Apoidea</taxon>
        <taxon>Anthophila</taxon>
        <taxon>Apidae</taxon>
        <taxon>Ceratina</taxon>
        <taxon>Zadontomerus</taxon>
    </lineage>
</organism>
<evidence type="ECO:0000313" key="2">
    <source>
        <dbReference type="Proteomes" id="UP000694925"/>
    </source>
</evidence>
<dbReference type="PROSITE" id="PS50897">
    <property type="entry name" value="CTLH"/>
    <property type="match status" value="1"/>
</dbReference>
<gene>
    <name evidence="3 4" type="primary">LOC108626963</name>
</gene>
<dbReference type="InterPro" id="IPR013144">
    <property type="entry name" value="CRA_dom"/>
</dbReference>
<proteinExistence type="predicted"/>
<dbReference type="Pfam" id="PF10607">
    <property type="entry name" value="CTLH"/>
    <property type="match status" value="1"/>
</dbReference>
<keyword evidence="2" id="KW-1185">Reference proteome</keyword>
<dbReference type="GeneID" id="108626963"/>
<reference evidence="3 4" key="1">
    <citation type="submission" date="2025-04" db="UniProtKB">
        <authorList>
            <consortium name="RefSeq"/>
        </authorList>
    </citation>
    <scope>IDENTIFICATION</scope>
    <source>
        <tissue evidence="3 4">Whole body</tissue>
    </source>
</reference>
<sequence>MSYPEKQENMTKDDWVAKLEENSYTQRVSMNNLIMNYLVTEGFKEAAEKFQQESGVEPTVDLSSLDDRIRIREAIQNGRIQEATELVNQLHPELLDNDRYLYFHLQQLHLIELIRTGKIEEALQFAQDRLSEAGESDNVILCELERTLALLAFDEPHKSPYSDLLHPTHRQKIASELNAAILKMEHKESTSPRLNNLLKMILWAQDELEKKKVKYPKMTDLGSATIESPK</sequence>
<evidence type="ECO:0000313" key="3">
    <source>
        <dbReference type="RefSeq" id="XP_017883445.1"/>
    </source>
</evidence>
<dbReference type="SMART" id="SM00668">
    <property type="entry name" value="CTLH"/>
    <property type="match status" value="1"/>
</dbReference>
<dbReference type="InterPro" id="IPR006594">
    <property type="entry name" value="LisH"/>
</dbReference>
<protein>
    <submittedName>
        <fullName evidence="3 4">Glucose-induced degradation protein 8 homolog isoform X1</fullName>
    </submittedName>
</protein>